<organism evidence="7">
    <name type="scientific">Deinococcus cellulosilyticus</name>
    <dbReference type="NCBI Taxonomy" id="401558"/>
    <lineage>
        <taxon>Bacteria</taxon>
        <taxon>Thermotogati</taxon>
        <taxon>Deinococcota</taxon>
        <taxon>Deinococci</taxon>
        <taxon>Deinococcales</taxon>
        <taxon>Deinococcaceae</taxon>
        <taxon>Deinococcus</taxon>
    </lineage>
</organism>
<evidence type="ECO:0000256" key="2">
    <source>
        <dbReference type="ARBA" id="ARBA00023002"/>
    </source>
</evidence>
<feature type="domain" description="Plastocyanin-like" evidence="6">
    <location>
        <begin position="51"/>
        <end position="162"/>
    </location>
</feature>
<dbReference type="GO" id="GO:0052716">
    <property type="term" value="F:hydroquinone:oxygen oxidoreductase activity"/>
    <property type="evidence" value="ECO:0007669"/>
    <property type="project" value="UniProtKB-EC"/>
</dbReference>
<dbReference type="PANTHER" id="PTHR11709:SF2">
    <property type="entry name" value="MULTICOPPER OXIDASE LPR1"/>
    <property type="match status" value="1"/>
</dbReference>
<keyword evidence="2 7" id="KW-0560">Oxidoreductase</keyword>
<dbReference type="CDD" id="cd13900">
    <property type="entry name" value="CuRO_3_Tth-MCO_like"/>
    <property type="match status" value="1"/>
</dbReference>
<dbReference type="InterPro" id="IPR011707">
    <property type="entry name" value="Cu-oxidase-like_N"/>
</dbReference>
<dbReference type="EC" id="1.10.3.2" evidence="7"/>
<evidence type="ECO:0000256" key="1">
    <source>
        <dbReference type="ARBA" id="ARBA00022723"/>
    </source>
</evidence>
<feature type="domain" description="Plastocyanin-like" evidence="5">
    <location>
        <begin position="346"/>
        <end position="459"/>
    </location>
</feature>
<evidence type="ECO:0000259" key="6">
    <source>
        <dbReference type="Pfam" id="PF07732"/>
    </source>
</evidence>
<dbReference type="InterPro" id="IPR045087">
    <property type="entry name" value="Cu-oxidase_fam"/>
</dbReference>
<dbReference type="PROSITE" id="PS00080">
    <property type="entry name" value="MULTICOPPER_OXIDASE2"/>
    <property type="match status" value="1"/>
</dbReference>
<dbReference type="RefSeq" id="WP_146884481.1">
    <property type="nucleotide sequence ID" value="NZ_JBHSNH010000011.1"/>
</dbReference>
<evidence type="ECO:0000256" key="4">
    <source>
        <dbReference type="SAM" id="SignalP"/>
    </source>
</evidence>
<feature type="signal peptide" evidence="4">
    <location>
        <begin position="1"/>
        <end position="19"/>
    </location>
</feature>
<dbReference type="Gene3D" id="2.60.40.420">
    <property type="entry name" value="Cupredoxins - blue copper proteins"/>
    <property type="match status" value="3"/>
</dbReference>
<feature type="chain" id="PRO_5007494409" evidence="4">
    <location>
        <begin position="20"/>
        <end position="492"/>
    </location>
</feature>
<accession>A0A142F320</accession>
<evidence type="ECO:0000256" key="3">
    <source>
        <dbReference type="SAM" id="MobiDB-lite"/>
    </source>
</evidence>
<dbReference type="EMBL" id="KT897707">
    <property type="protein sequence ID" value="AMQ67177.1"/>
    <property type="molecule type" value="Genomic_DNA"/>
</dbReference>
<protein>
    <submittedName>
        <fullName evidence="7">Laccase 2</fullName>
        <ecNumber evidence="7">1.10.3.2</ecNumber>
    </submittedName>
</protein>
<dbReference type="SMR" id="A0A142F320"/>
<dbReference type="AlphaFoldDB" id="A0A142F320"/>
<evidence type="ECO:0000259" key="5">
    <source>
        <dbReference type="Pfam" id="PF07731"/>
    </source>
</evidence>
<dbReference type="InterPro" id="IPR008972">
    <property type="entry name" value="Cupredoxin"/>
</dbReference>
<sequence length="492" mass="53896">MIRTLTSLTLLTVALTACAPKGSPMTEYHNPAEVQASRTEKGSTFTLTAAETSITLDGKEVKAQLFNQSFPGPQLTLQAGEQVNLTLKNDLREPTNLHLHGLTLPAGVDDPFLQVQPGESHTYSFTVPQGLHGTFWYHTHTHGHLGTQLFQGLAGPLIVEDPTFDSHIQGMETHTVVLKDLPVEVQDSDGTRMNGREGKLLVNGLSSPTLKTESSWVRLRLINASNARYDLLKLSGSAFLHVIAKDGIDLPKTEQVKELLLTPGERADVLISVQDQQDLRLENHPYDRGVHEMDGGHQGHTPSTPEVLLTLQGKKGSVSASVPQPALQPRPFLKVTGNEAIRKVVLQETMQPVKFFINGRTFDMNRVDFHVSEGTTEIWEVENQTEMDHPFHLHTFPVQVLSVNGQEVPPVWKDTVNVPAKAKVQVAVKFEGFTGKTVFHCHIAEHEEEGMMGVLQVHPAGEALPASLTPTLPPAAASEDMPDMPGMDHSGH</sequence>
<dbReference type="InterPro" id="IPR002355">
    <property type="entry name" value="Cu_oxidase_Cu_BS"/>
</dbReference>
<feature type="non-terminal residue" evidence="7">
    <location>
        <position position="492"/>
    </location>
</feature>
<keyword evidence="4" id="KW-0732">Signal</keyword>
<evidence type="ECO:0000313" key="7">
    <source>
        <dbReference type="EMBL" id="AMQ67177.1"/>
    </source>
</evidence>
<name>A0A142F320_9DEIO</name>
<dbReference type="InterPro" id="IPR011706">
    <property type="entry name" value="Cu-oxidase_C"/>
</dbReference>
<dbReference type="PROSITE" id="PS51257">
    <property type="entry name" value="PROKAR_LIPOPROTEIN"/>
    <property type="match status" value="1"/>
</dbReference>
<keyword evidence="1" id="KW-0479">Metal-binding</keyword>
<feature type="region of interest" description="Disordered" evidence="3">
    <location>
        <begin position="465"/>
        <end position="492"/>
    </location>
</feature>
<proteinExistence type="predicted"/>
<dbReference type="Pfam" id="PF07732">
    <property type="entry name" value="Cu-oxidase_3"/>
    <property type="match status" value="1"/>
</dbReference>
<dbReference type="GO" id="GO:0005507">
    <property type="term" value="F:copper ion binding"/>
    <property type="evidence" value="ECO:0007669"/>
    <property type="project" value="InterPro"/>
</dbReference>
<dbReference type="Pfam" id="PF07731">
    <property type="entry name" value="Cu-oxidase_2"/>
    <property type="match status" value="1"/>
</dbReference>
<reference evidence="7" key="1">
    <citation type="submission" date="2015-10" db="EMBL/GenBank/DDBJ databases">
        <title>Purification and characterization of two thermo-alkali-stable laccase from Deinococcus cellulosilyticus.</title>
        <authorList>
            <person name="Kindermans A."/>
            <person name="Tupin A."/>
            <person name="Castang S."/>
            <person name="Leonetti J.-P."/>
            <person name="Chabot N."/>
        </authorList>
    </citation>
    <scope>NUCLEOTIDE SEQUENCE</scope>
    <source>
        <strain evidence="7">5516J-15</strain>
    </source>
</reference>
<dbReference type="PANTHER" id="PTHR11709">
    <property type="entry name" value="MULTI-COPPER OXIDASE"/>
    <property type="match status" value="1"/>
</dbReference>
<dbReference type="SUPFAM" id="SSF49503">
    <property type="entry name" value="Cupredoxins"/>
    <property type="match status" value="3"/>
</dbReference>
<feature type="compositionally biased region" description="Low complexity" evidence="3">
    <location>
        <begin position="465"/>
        <end position="478"/>
    </location>
</feature>